<name>A0A5N5UQJ9_MYCPH</name>
<dbReference type="GeneID" id="74301786"/>
<evidence type="ECO:0008006" key="3">
    <source>
        <dbReference type="Google" id="ProtNLM"/>
    </source>
</evidence>
<reference evidence="1 2" key="1">
    <citation type="submission" date="2012-10" db="EMBL/GenBank/DDBJ databases">
        <title>The draft sequence of the Mycobacterium pheli genome.</title>
        <authorList>
            <person name="Pettersson B.M.F."/>
            <person name="Das S."/>
            <person name="Dasgupta S."/>
            <person name="Bhattacharya A."/>
            <person name="Kirsebom L.A."/>
        </authorList>
    </citation>
    <scope>NUCLEOTIDE SEQUENCE [LARGE SCALE GENOMIC DNA]</scope>
    <source>
        <strain evidence="1 2">CCUG 21000</strain>
    </source>
</reference>
<dbReference type="RefSeq" id="WP_003886957.1">
    <property type="nucleotide sequence ID" value="NZ_ANBO01000045.1"/>
</dbReference>
<dbReference type="AlphaFoldDB" id="A0A5N5UQJ9"/>
<organism evidence="1 2">
    <name type="scientific">Mycolicibacterium phlei DSM 43239 = CCUG 21000</name>
    <dbReference type="NCBI Taxonomy" id="1226750"/>
    <lineage>
        <taxon>Bacteria</taxon>
        <taxon>Bacillati</taxon>
        <taxon>Actinomycetota</taxon>
        <taxon>Actinomycetes</taxon>
        <taxon>Mycobacteriales</taxon>
        <taxon>Mycobacteriaceae</taxon>
        <taxon>Mycolicibacterium</taxon>
    </lineage>
</organism>
<dbReference type="EMBL" id="ANBP01000054">
    <property type="protein sequence ID" value="KAB7751876.1"/>
    <property type="molecule type" value="Genomic_DNA"/>
</dbReference>
<proteinExistence type="predicted"/>
<dbReference type="Pfam" id="PF10824">
    <property type="entry name" value="T7SS_ESX_EspC"/>
    <property type="match status" value="1"/>
</dbReference>
<dbReference type="InterPro" id="IPR036689">
    <property type="entry name" value="ESAT-6-like_sf"/>
</dbReference>
<keyword evidence="2" id="KW-1185">Reference proteome</keyword>
<dbReference type="GO" id="GO:0009306">
    <property type="term" value="P:protein secretion"/>
    <property type="evidence" value="ECO:0007669"/>
    <property type="project" value="InterPro"/>
</dbReference>
<gene>
    <name evidence="1" type="ORF">MPHL21000_24250</name>
</gene>
<dbReference type="SUPFAM" id="SSF140453">
    <property type="entry name" value="EsxAB dimer-like"/>
    <property type="match status" value="1"/>
</dbReference>
<dbReference type="Gene3D" id="1.10.287.1060">
    <property type="entry name" value="ESAT-6-like"/>
    <property type="match status" value="1"/>
</dbReference>
<sequence length="101" mass="10687">MGADDAARVDVAALLRVAARYQGIADALDGAVHRYLSGLTFDGATAGRAYVAHGDAVRRAVDDLADRMRRWSRASAEIAAALRASADRYDQADALAARRVG</sequence>
<dbReference type="InterPro" id="IPR022536">
    <property type="entry name" value="EspC"/>
</dbReference>
<dbReference type="Proteomes" id="UP000325690">
    <property type="component" value="Unassembled WGS sequence"/>
</dbReference>
<protein>
    <recommendedName>
        <fullName evidence="3">ESX-1 secretion-associated protein</fullName>
    </recommendedName>
</protein>
<evidence type="ECO:0000313" key="2">
    <source>
        <dbReference type="Proteomes" id="UP000325690"/>
    </source>
</evidence>
<accession>A0A5N5UQJ9</accession>
<comment type="caution">
    <text evidence="1">The sequence shown here is derived from an EMBL/GenBank/DDBJ whole genome shotgun (WGS) entry which is preliminary data.</text>
</comment>
<evidence type="ECO:0000313" key="1">
    <source>
        <dbReference type="EMBL" id="KAB7751876.1"/>
    </source>
</evidence>